<proteinExistence type="predicted"/>
<keyword evidence="3 6" id="KW-1133">Transmembrane helix</keyword>
<keyword evidence="7" id="KW-0732">Signal</keyword>
<evidence type="ECO:0000313" key="9">
    <source>
        <dbReference type="Proteomes" id="UP000541558"/>
    </source>
</evidence>
<protein>
    <submittedName>
        <fullName evidence="8">Uncharacterized protein</fullName>
    </submittedName>
</protein>
<sequence>MLWALLFITKVAFVGAQSCRPGFEWANNERAESPCTVAGQIKELCAQQAPESNGFFQSPKWDSQNSCTCSGIYYSLVAACSVCARDNKSIGSWSHWSESCSSPSITNFGQINLEGQVAIPAWVKDHVQEFINRDGFDPAIATLYGGLPPETTGGASSSTTAATTPGSSTLTGNNHGTGTFEPDPTGTGTSGSSGEVSSANASKSKNMGAIIGGAVGGVIFLVLLVAALLFFLARRRRSRMAPSTAYLKQMQMNEQEVGSRMGSRAFSPRPFSPRQPGSRSATPNINAGHSVIDSQDYLIDRFHNERQPSSRTDSNTSRDQPRTITPLLGDRQS</sequence>
<feature type="compositionally biased region" description="Low complexity" evidence="5">
    <location>
        <begin position="185"/>
        <end position="194"/>
    </location>
</feature>
<name>A0A8H5B4Q0_9AGAR</name>
<dbReference type="Proteomes" id="UP000541558">
    <property type="component" value="Unassembled WGS sequence"/>
</dbReference>
<dbReference type="GO" id="GO:0016020">
    <property type="term" value="C:membrane"/>
    <property type="evidence" value="ECO:0007669"/>
    <property type="project" value="UniProtKB-SubCell"/>
</dbReference>
<organism evidence="8 9">
    <name type="scientific">Ephemerocybe angulata</name>
    <dbReference type="NCBI Taxonomy" id="980116"/>
    <lineage>
        <taxon>Eukaryota</taxon>
        <taxon>Fungi</taxon>
        <taxon>Dikarya</taxon>
        <taxon>Basidiomycota</taxon>
        <taxon>Agaricomycotina</taxon>
        <taxon>Agaricomycetes</taxon>
        <taxon>Agaricomycetidae</taxon>
        <taxon>Agaricales</taxon>
        <taxon>Agaricineae</taxon>
        <taxon>Psathyrellaceae</taxon>
        <taxon>Ephemerocybe</taxon>
    </lineage>
</organism>
<dbReference type="GO" id="GO:0071944">
    <property type="term" value="C:cell periphery"/>
    <property type="evidence" value="ECO:0007669"/>
    <property type="project" value="UniProtKB-ARBA"/>
</dbReference>
<feature type="compositionally biased region" description="Polar residues" evidence="5">
    <location>
        <begin position="275"/>
        <end position="287"/>
    </location>
</feature>
<dbReference type="InterPro" id="IPR051694">
    <property type="entry name" value="Immunoregulatory_rcpt-like"/>
</dbReference>
<evidence type="ECO:0000256" key="2">
    <source>
        <dbReference type="ARBA" id="ARBA00022692"/>
    </source>
</evidence>
<evidence type="ECO:0000313" key="8">
    <source>
        <dbReference type="EMBL" id="KAF5315697.1"/>
    </source>
</evidence>
<feature type="chain" id="PRO_5034334932" evidence="7">
    <location>
        <begin position="17"/>
        <end position="333"/>
    </location>
</feature>
<gene>
    <name evidence="8" type="ORF">D9611_004841</name>
</gene>
<feature type="compositionally biased region" description="Low complexity" evidence="5">
    <location>
        <begin position="151"/>
        <end position="172"/>
    </location>
</feature>
<feature type="region of interest" description="Disordered" evidence="5">
    <location>
        <begin position="151"/>
        <end position="200"/>
    </location>
</feature>
<feature type="transmembrane region" description="Helical" evidence="6">
    <location>
        <begin position="207"/>
        <end position="233"/>
    </location>
</feature>
<feature type="signal peptide" evidence="7">
    <location>
        <begin position="1"/>
        <end position="16"/>
    </location>
</feature>
<dbReference type="OrthoDB" id="2576311at2759"/>
<dbReference type="Gene3D" id="1.20.5.510">
    <property type="entry name" value="Single helix bin"/>
    <property type="match status" value="1"/>
</dbReference>
<dbReference type="EMBL" id="JAACJK010000220">
    <property type="protein sequence ID" value="KAF5315697.1"/>
    <property type="molecule type" value="Genomic_DNA"/>
</dbReference>
<evidence type="ECO:0000256" key="6">
    <source>
        <dbReference type="SAM" id="Phobius"/>
    </source>
</evidence>
<feature type="region of interest" description="Disordered" evidence="5">
    <location>
        <begin position="254"/>
        <end position="333"/>
    </location>
</feature>
<keyword evidence="9" id="KW-1185">Reference proteome</keyword>
<evidence type="ECO:0000256" key="5">
    <source>
        <dbReference type="SAM" id="MobiDB-lite"/>
    </source>
</evidence>
<evidence type="ECO:0000256" key="4">
    <source>
        <dbReference type="ARBA" id="ARBA00023136"/>
    </source>
</evidence>
<accession>A0A8H5B4Q0</accession>
<evidence type="ECO:0000256" key="3">
    <source>
        <dbReference type="ARBA" id="ARBA00022989"/>
    </source>
</evidence>
<feature type="compositionally biased region" description="Polar residues" evidence="5">
    <location>
        <begin position="309"/>
        <end position="318"/>
    </location>
</feature>
<dbReference type="PANTHER" id="PTHR15549">
    <property type="entry name" value="PAIRED IMMUNOGLOBULIN-LIKE TYPE 2 RECEPTOR"/>
    <property type="match status" value="1"/>
</dbReference>
<comment type="subcellular location">
    <subcellularLocation>
        <location evidence="1">Membrane</location>
        <topology evidence="1">Single-pass membrane protein</topology>
    </subcellularLocation>
</comment>
<evidence type="ECO:0000256" key="7">
    <source>
        <dbReference type="SAM" id="SignalP"/>
    </source>
</evidence>
<dbReference type="AlphaFoldDB" id="A0A8H5B4Q0"/>
<feature type="compositionally biased region" description="Basic and acidic residues" evidence="5">
    <location>
        <begin position="298"/>
        <end position="308"/>
    </location>
</feature>
<comment type="caution">
    <text evidence="8">The sequence shown here is derived from an EMBL/GenBank/DDBJ whole genome shotgun (WGS) entry which is preliminary data.</text>
</comment>
<evidence type="ECO:0000256" key="1">
    <source>
        <dbReference type="ARBA" id="ARBA00004167"/>
    </source>
</evidence>
<keyword evidence="2 6" id="KW-0812">Transmembrane</keyword>
<reference evidence="8 9" key="1">
    <citation type="journal article" date="2020" name="ISME J.">
        <title>Uncovering the hidden diversity of litter-decomposition mechanisms in mushroom-forming fungi.</title>
        <authorList>
            <person name="Floudas D."/>
            <person name="Bentzer J."/>
            <person name="Ahren D."/>
            <person name="Johansson T."/>
            <person name="Persson P."/>
            <person name="Tunlid A."/>
        </authorList>
    </citation>
    <scope>NUCLEOTIDE SEQUENCE [LARGE SCALE GENOMIC DNA]</scope>
    <source>
        <strain evidence="8 9">CBS 175.51</strain>
    </source>
</reference>
<keyword evidence="4 6" id="KW-0472">Membrane</keyword>